<organism evidence="2">
    <name type="scientific">Phaffia rhodozyma</name>
    <name type="common">Yeast</name>
    <name type="synonym">Xanthophyllomyces dendrorhous</name>
    <dbReference type="NCBI Taxonomy" id="264483"/>
    <lineage>
        <taxon>Eukaryota</taxon>
        <taxon>Fungi</taxon>
        <taxon>Dikarya</taxon>
        <taxon>Basidiomycota</taxon>
        <taxon>Agaricomycotina</taxon>
        <taxon>Tremellomycetes</taxon>
        <taxon>Cystofilobasidiales</taxon>
        <taxon>Mrakiaceae</taxon>
        <taxon>Phaffia</taxon>
    </lineage>
</organism>
<evidence type="ECO:0000313" key="2">
    <source>
        <dbReference type="EMBL" id="CED84081.1"/>
    </source>
</evidence>
<evidence type="ECO:0000259" key="1">
    <source>
        <dbReference type="PROSITE" id="PS51186"/>
    </source>
</evidence>
<name>A0A0F7SRM1_PHARH</name>
<dbReference type="Gene3D" id="3.40.630.30">
    <property type="match status" value="1"/>
</dbReference>
<protein>
    <submittedName>
        <fullName evidence="2">GNAT domain</fullName>
    </submittedName>
</protein>
<dbReference type="GO" id="GO:0016747">
    <property type="term" value="F:acyltransferase activity, transferring groups other than amino-acyl groups"/>
    <property type="evidence" value="ECO:0007669"/>
    <property type="project" value="InterPro"/>
</dbReference>
<feature type="domain" description="N-acetyltransferase" evidence="1">
    <location>
        <begin position="6"/>
        <end position="165"/>
    </location>
</feature>
<dbReference type="EMBL" id="LN483157">
    <property type="protein sequence ID" value="CED84081.1"/>
    <property type="molecule type" value="Genomic_DNA"/>
</dbReference>
<accession>A0A0F7SRM1</accession>
<proteinExistence type="predicted"/>
<reference evidence="2" key="1">
    <citation type="submission" date="2014-08" db="EMBL/GenBank/DDBJ databases">
        <authorList>
            <person name="Sharma Rahul"/>
            <person name="Thines Marco"/>
        </authorList>
    </citation>
    <scope>NUCLEOTIDE SEQUENCE</scope>
</reference>
<dbReference type="PROSITE" id="PS51186">
    <property type="entry name" value="GNAT"/>
    <property type="match status" value="1"/>
</dbReference>
<dbReference type="InterPro" id="IPR000182">
    <property type="entry name" value="GNAT_dom"/>
</dbReference>
<dbReference type="SUPFAM" id="SSF55729">
    <property type="entry name" value="Acyl-CoA N-acyltransferases (Nat)"/>
    <property type="match status" value="1"/>
</dbReference>
<dbReference type="CDD" id="cd04301">
    <property type="entry name" value="NAT_SF"/>
    <property type="match status" value="1"/>
</dbReference>
<dbReference type="AlphaFoldDB" id="A0A0F7SRM1"/>
<dbReference type="InterPro" id="IPR016181">
    <property type="entry name" value="Acyl_CoA_acyltransferase"/>
</dbReference>
<sequence length="169" mass="19421">MTTSELTYRRARLSDEPELIKLRISCGWGEDKIGQVLKDSVDGKLALYLFELEGEPIGMGAIEFEPAGEPDIVNPDTNTVMISLLHIYTRFQGKHLGTKVMDIIEDLCVREFGAKTITLNTRPRLEDGRVNHVKIWYNRRGYNEYKAEEPRYKWGDRLLTACFLRKVVG</sequence>
<dbReference type="Pfam" id="PF00583">
    <property type="entry name" value="Acetyltransf_1"/>
    <property type="match status" value="1"/>
</dbReference>